<accession>A0A0J7M1J9</accession>
<dbReference type="STRING" id="1658765.Msub_11160"/>
<reference evidence="2 3" key="1">
    <citation type="submission" date="2015-06" db="EMBL/GenBank/DDBJ databases">
        <title>Marinobacter subterrani, a genetically tractable neutrophilic iron-oxidizing strain isolated from the Soudan Iron Mine.</title>
        <authorList>
            <person name="Bonis B.M."/>
            <person name="Gralnick J.A."/>
        </authorList>
    </citation>
    <scope>NUCLEOTIDE SEQUENCE [LARGE SCALE GENOMIC DNA]</scope>
    <source>
        <strain evidence="2 3">JG233</strain>
    </source>
</reference>
<evidence type="ECO:0008006" key="4">
    <source>
        <dbReference type="Google" id="ProtNLM"/>
    </source>
</evidence>
<name>A0A0J7M1J9_9GAMM</name>
<organism evidence="2 3">
    <name type="scientific">Marinobacter subterrani</name>
    <dbReference type="NCBI Taxonomy" id="1658765"/>
    <lineage>
        <taxon>Bacteria</taxon>
        <taxon>Pseudomonadati</taxon>
        <taxon>Pseudomonadota</taxon>
        <taxon>Gammaproteobacteria</taxon>
        <taxon>Pseudomonadales</taxon>
        <taxon>Marinobacteraceae</taxon>
        <taxon>Marinobacter</taxon>
    </lineage>
</organism>
<proteinExistence type="predicted"/>
<dbReference type="Proteomes" id="UP000036102">
    <property type="component" value="Unassembled WGS sequence"/>
</dbReference>
<keyword evidence="3" id="KW-1185">Reference proteome</keyword>
<gene>
    <name evidence="2" type="ORF">Msub_11160</name>
</gene>
<feature type="region of interest" description="Disordered" evidence="1">
    <location>
        <begin position="85"/>
        <end position="109"/>
    </location>
</feature>
<evidence type="ECO:0000256" key="1">
    <source>
        <dbReference type="SAM" id="MobiDB-lite"/>
    </source>
</evidence>
<dbReference type="OrthoDB" id="6368381at2"/>
<dbReference type="EMBL" id="LFBU01000001">
    <property type="protein sequence ID" value="KMQ74965.1"/>
    <property type="molecule type" value="Genomic_DNA"/>
</dbReference>
<dbReference type="PATRIC" id="fig|1658765.3.peg.1150"/>
<dbReference type="RefSeq" id="WP_048495123.1">
    <property type="nucleotide sequence ID" value="NZ_JADQCF010000013.1"/>
</dbReference>
<evidence type="ECO:0000313" key="2">
    <source>
        <dbReference type="EMBL" id="KMQ74965.1"/>
    </source>
</evidence>
<comment type="caution">
    <text evidence="2">The sequence shown here is derived from an EMBL/GenBank/DDBJ whole genome shotgun (WGS) entry which is preliminary data.</text>
</comment>
<dbReference type="AlphaFoldDB" id="A0A0J7M1J9"/>
<protein>
    <recommendedName>
        <fullName evidence="4">SOS cell division inhibitor</fullName>
    </recommendedName>
</protein>
<evidence type="ECO:0000313" key="3">
    <source>
        <dbReference type="Proteomes" id="UP000036102"/>
    </source>
</evidence>
<sequence length="109" mass="11997">MADSNAHLEHLDRLLADLGRALADKDWGAMAQLNNRVKPAVEPLLAALEAGELEPEPVRLRLEELQQFVDAADESARIARKEAEDGLKGVNRNRSAAKAYQNVSSSRPR</sequence>